<dbReference type="RefSeq" id="WP_299219376.1">
    <property type="nucleotide sequence ID" value="NZ_JBDGHN010000002.1"/>
</dbReference>
<keyword evidence="3" id="KW-1185">Reference proteome</keyword>
<comment type="caution">
    <text evidence="2">The sequence shown here is derived from an EMBL/GenBank/DDBJ whole genome shotgun (WGS) entry which is preliminary data.</text>
</comment>
<protein>
    <submittedName>
        <fullName evidence="2">Uncharacterized protein</fullName>
    </submittedName>
</protein>
<name>A0ABU9X7T6_9GAMM</name>
<gene>
    <name evidence="2" type="ORF">AAIR29_07350</name>
</gene>
<sequence>MKDIMNGYIAAIGWTLLLLLAVVISVDMISVYVSTQGYMEAASGAGVTISLVAALAITAIVVGARHYPTNHSLIDDYS</sequence>
<evidence type="ECO:0000313" key="2">
    <source>
        <dbReference type="EMBL" id="MEN2751447.1"/>
    </source>
</evidence>
<dbReference type="Proteomes" id="UP001461960">
    <property type="component" value="Unassembled WGS sequence"/>
</dbReference>
<keyword evidence="1" id="KW-1133">Transmembrane helix</keyword>
<organism evidence="2 3">
    <name type="scientific">Psychrobacter saeujeotis</name>
    <dbReference type="NCBI Taxonomy" id="3143436"/>
    <lineage>
        <taxon>Bacteria</taxon>
        <taxon>Pseudomonadati</taxon>
        <taxon>Pseudomonadota</taxon>
        <taxon>Gammaproteobacteria</taxon>
        <taxon>Moraxellales</taxon>
        <taxon>Moraxellaceae</taxon>
        <taxon>Psychrobacter</taxon>
    </lineage>
</organism>
<evidence type="ECO:0000256" key="1">
    <source>
        <dbReference type="SAM" id="Phobius"/>
    </source>
</evidence>
<keyword evidence="1" id="KW-0812">Transmembrane</keyword>
<accession>A0ABU9X7T6</accession>
<feature type="transmembrane region" description="Helical" evidence="1">
    <location>
        <begin position="41"/>
        <end position="64"/>
    </location>
</feature>
<dbReference type="EMBL" id="JBDGHN010000002">
    <property type="protein sequence ID" value="MEN2751447.1"/>
    <property type="molecule type" value="Genomic_DNA"/>
</dbReference>
<keyword evidence="1" id="KW-0472">Membrane</keyword>
<proteinExistence type="predicted"/>
<reference evidence="2 3" key="1">
    <citation type="submission" date="2024-05" db="EMBL/GenBank/DDBJ databases">
        <authorList>
            <person name="Kim H.-Y."/>
            <person name="Kim E."/>
            <person name="Cai Y."/>
            <person name="Yang S.-M."/>
            <person name="Lee W."/>
        </authorList>
    </citation>
    <scope>NUCLEOTIDE SEQUENCE [LARGE SCALE GENOMIC DNA]</scope>
    <source>
        <strain evidence="2 3">FBL11</strain>
    </source>
</reference>
<evidence type="ECO:0000313" key="3">
    <source>
        <dbReference type="Proteomes" id="UP001461960"/>
    </source>
</evidence>